<dbReference type="GO" id="GO:0005886">
    <property type="term" value="C:plasma membrane"/>
    <property type="evidence" value="ECO:0007669"/>
    <property type="project" value="UniProtKB-SubCell"/>
</dbReference>
<keyword evidence="5 8" id="KW-0812">Transmembrane</keyword>
<reference evidence="11" key="1">
    <citation type="submission" date="2013-04" db="EMBL/GenBank/DDBJ databases">
        <title>Thioclava sp. 13D2W-2 Genome Sequencing.</title>
        <authorList>
            <person name="Lai Q."/>
            <person name="Li G."/>
            <person name="Shao Z."/>
        </authorList>
    </citation>
    <scope>NUCLEOTIDE SEQUENCE [LARGE SCALE GENOMIC DNA]</scope>
    <source>
        <strain evidence="11">13D2W-2</strain>
    </source>
</reference>
<reference evidence="10 11" key="2">
    <citation type="journal article" date="2015" name="Antonie Van Leeuwenhoek">
        <title>Thioclava indica sp. nov., isolated from surface seawater of the Indian Ocean.</title>
        <authorList>
            <person name="Liu Y."/>
            <person name="Lai Q."/>
            <person name="Du J."/>
            <person name="Xu H."/>
            <person name="Jiang L."/>
            <person name="Shao Z."/>
        </authorList>
    </citation>
    <scope>NUCLEOTIDE SEQUENCE [LARGE SCALE GENOMIC DNA]</scope>
    <source>
        <strain evidence="10 11">13D2W-2</strain>
    </source>
</reference>
<dbReference type="PATRIC" id="fig|1317124.6.peg.2094"/>
<evidence type="ECO:0000259" key="9">
    <source>
        <dbReference type="Pfam" id="PF13231"/>
    </source>
</evidence>
<keyword evidence="4 10" id="KW-0808">Transferase</keyword>
<dbReference type="GO" id="GO:0009103">
    <property type="term" value="P:lipopolysaccharide biosynthetic process"/>
    <property type="evidence" value="ECO:0007669"/>
    <property type="project" value="UniProtKB-ARBA"/>
</dbReference>
<proteinExistence type="predicted"/>
<gene>
    <name evidence="10" type="ORF">DW2_10339</name>
</gene>
<dbReference type="GO" id="GO:0016763">
    <property type="term" value="F:pentosyltransferase activity"/>
    <property type="evidence" value="ECO:0007669"/>
    <property type="project" value="TreeGrafter"/>
</dbReference>
<comment type="caution">
    <text evidence="10">The sequence shown here is derived from an EMBL/GenBank/DDBJ whole genome shotgun (WGS) entry which is preliminary data.</text>
</comment>
<feature type="transmembrane region" description="Helical" evidence="8">
    <location>
        <begin position="390"/>
        <end position="410"/>
    </location>
</feature>
<evidence type="ECO:0000256" key="7">
    <source>
        <dbReference type="ARBA" id="ARBA00023136"/>
    </source>
</evidence>
<evidence type="ECO:0000256" key="5">
    <source>
        <dbReference type="ARBA" id="ARBA00022692"/>
    </source>
</evidence>
<dbReference type="InterPro" id="IPR050297">
    <property type="entry name" value="LipidA_mod_glycosyltrf_83"/>
</dbReference>
<organism evidence="10 11">
    <name type="scientific">Thioclava atlantica</name>
    <dbReference type="NCBI Taxonomy" id="1317124"/>
    <lineage>
        <taxon>Bacteria</taxon>
        <taxon>Pseudomonadati</taxon>
        <taxon>Pseudomonadota</taxon>
        <taxon>Alphaproteobacteria</taxon>
        <taxon>Rhodobacterales</taxon>
        <taxon>Paracoccaceae</taxon>
        <taxon>Thioclava</taxon>
    </lineage>
</organism>
<dbReference type="InterPro" id="IPR038731">
    <property type="entry name" value="RgtA/B/C-like"/>
</dbReference>
<dbReference type="PANTHER" id="PTHR33908">
    <property type="entry name" value="MANNOSYLTRANSFERASE YKCB-RELATED"/>
    <property type="match status" value="1"/>
</dbReference>
<protein>
    <submittedName>
        <fullName evidence="10">Glycosyl transferase family protein</fullName>
    </submittedName>
</protein>
<evidence type="ECO:0000256" key="1">
    <source>
        <dbReference type="ARBA" id="ARBA00004651"/>
    </source>
</evidence>
<dbReference type="Proteomes" id="UP000028607">
    <property type="component" value="Unassembled WGS sequence"/>
</dbReference>
<name>A0A085TW58_9RHOB</name>
<keyword evidence="7 8" id="KW-0472">Membrane</keyword>
<dbReference type="Pfam" id="PF13231">
    <property type="entry name" value="PMT_2"/>
    <property type="match status" value="1"/>
</dbReference>
<feature type="transmembrane region" description="Helical" evidence="8">
    <location>
        <begin position="151"/>
        <end position="174"/>
    </location>
</feature>
<feature type="transmembrane region" description="Helical" evidence="8">
    <location>
        <begin position="20"/>
        <end position="42"/>
    </location>
</feature>
<evidence type="ECO:0000256" key="6">
    <source>
        <dbReference type="ARBA" id="ARBA00022989"/>
    </source>
</evidence>
<keyword evidence="3" id="KW-0328">Glycosyltransferase</keyword>
<evidence type="ECO:0000313" key="10">
    <source>
        <dbReference type="EMBL" id="KFE34955.1"/>
    </source>
</evidence>
<keyword evidence="6 8" id="KW-1133">Transmembrane helix</keyword>
<dbReference type="RefSeq" id="WP_038146078.1">
    <property type="nucleotide sequence ID" value="NZ_AQRC01000007.1"/>
</dbReference>
<feature type="transmembrane region" description="Helical" evidence="8">
    <location>
        <begin position="327"/>
        <end position="348"/>
    </location>
</feature>
<sequence length="539" mass="59967">MSQPEQTLPAPRWKSWSLQSVLPVQFGDQMLLAAIFLIAAALRFVHVTQPLVDVFSWREASTAMMADNFRLHGWNIFFPEVSWTGPGPSYQGREFELFAYIVAILQAIFGWHDWFGRLVAVLFSLVTVFSLHRLVALVWNERHAHAAALSYAVMPGAIVIDSSFLPDPVMLAMITLGVWRYVAYWVEGGKGYPILATAAFTLGALSKLPGLGVGLVILWLLGHAVMRERWRVVGHTLLATALGLVVIAGYYSWAVYLGRSYPPYHVAGSGYIWDYGLARFAAENFYLDDIWDMAWWWFYGYPMIVLFGVGLWVGVRKFGAAADAEADPALVAVPYIWLLAGSIVYLVAAREISNNPWNLHVLHVPVAIFCGRGLIALAEIGGVALSSLLGIARLAVMVIAVVALSLVPLVPRLKDPQGEEARLMGQRLDQLAAPDDLVIAISPEVGDPIAIYYSRRHGWVFPPGGGDKTWSVFVEDNATAITQLEKLRNEGARWFAVTKNAKDWKKRLFVEHHAGVLAYLDQNAEKVEDTSNYLIYRLR</sequence>
<feature type="domain" description="Glycosyltransferase RgtA/B/C/D-like" evidence="9">
    <location>
        <begin position="97"/>
        <end position="253"/>
    </location>
</feature>
<keyword evidence="11" id="KW-1185">Reference proteome</keyword>
<accession>A0A085TW58</accession>
<feature type="transmembrane region" description="Helical" evidence="8">
    <location>
        <begin position="232"/>
        <end position="253"/>
    </location>
</feature>
<dbReference type="EMBL" id="AQRC01000007">
    <property type="protein sequence ID" value="KFE34955.1"/>
    <property type="molecule type" value="Genomic_DNA"/>
</dbReference>
<dbReference type="AlphaFoldDB" id="A0A085TW58"/>
<feature type="transmembrane region" description="Helical" evidence="8">
    <location>
        <begin position="118"/>
        <end position="139"/>
    </location>
</feature>
<comment type="subcellular location">
    <subcellularLocation>
        <location evidence="1">Cell membrane</location>
        <topology evidence="1">Multi-pass membrane protein</topology>
    </subcellularLocation>
</comment>
<evidence type="ECO:0000256" key="3">
    <source>
        <dbReference type="ARBA" id="ARBA00022676"/>
    </source>
</evidence>
<evidence type="ECO:0000256" key="8">
    <source>
        <dbReference type="SAM" id="Phobius"/>
    </source>
</evidence>
<dbReference type="PANTHER" id="PTHR33908:SF11">
    <property type="entry name" value="MEMBRANE PROTEIN"/>
    <property type="match status" value="1"/>
</dbReference>
<feature type="transmembrane region" description="Helical" evidence="8">
    <location>
        <begin position="294"/>
        <end position="315"/>
    </location>
</feature>
<keyword evidence="2" id="KW-1003">Cell membrane</keyword>
<evidence type="ECO:0000256" key="2">
    <source>
        <dbReference type="ARBA" id="ARBA00022475"/>
    </source>
</evidence>
<dbReference type="eggNOG" id="COG1807">
    <property type="taxonomic scope" value="Bacteria"/>
</dbReference>
<dbReference type="OrthoDB" id="9809099at2"/>
<feature type="transmembrane region" description="Helical" evidence="8">
    <location>
        <begin position="360"/>
        <end position="378"/>
    </location>
</feature>
<dbReference type="STRING" id="1317124.DW2_10339"/>
<feature type="transmembrane region" description="Helical" evidence="8">
    <location>
        <begin position="194"/>
        <end position="220"/>
    </location>
</feature>
<evidence type="ECO:0000256" key="4">
    <source>
        <dbReference type="ARBA" id="ARBA00022679"/>
    </source>
</evidence>
<evidence type="ECO:0000313" key="11">
    <source>
        <dbReference type="Proteomes" id="UP000028607"/>
    </source>
</evidence>